<gene>
    <name evidence="1" type="ORF">KK2020170_04990</name>
</gene>
<protein>
    <submittedName>
        <fullName evidence="1">DNA-binding protein</fullName>
    </submittedName>
</protein>
<dbReference type="InterPro" id="IPR003772">
    <property type="entry name" value="YceD"/>
</dbReference>
<dbReference type="Proteomes" id="UP000825258">
    <property type="component" value="Chromosome"/>
</dbReference>
<keyword evidence="1" id="KW-0238">DNA-binding</keyword>
<evidence type="ECO:0000313" key="1">
    <source>
        <dbReference type="EMBL" id="BCY27631.1"/>
    </source>
</evidence>
<keyword evidence="2" id="KW-1185">Reference proteome</keyword>
<name>A0ABM7S1U1_9FLAO</name>
<accession>A0ABM7S1U1</accession>
<organism evidence="1 2">
    <name type="scientific">Flavobacterium okayamense</name>
    <dbReference type="NCBI Taxonomy" id="2830782"/>
    <lineage>
        <taxon>Bacteria</taxon>
        <taxon>Pseudomonadati</taxon>
        <taxon>Bacteroidota</taxon>
        <taxon>Flavobacteriia</taxon>
        <taxon>Flavobacteriales</taxon>
        <taxon>Flavobacteriaceae</taxon>
        <taxon>Flavobacterium</taxon>
    </lineage>
</organism>
<proteinExistence type="predicted"/>
<dbReference type="GO" id="GO:0003677">
    <property type="term" value="F:DNA binding"/>
    <property type="evidence" value="ECO:0007669"/>
    <property type="project" value="UniProtKB-KW"/>
</dbReference>
<sequence>MKNLKAFLIPFTGLKIGKHQFDYHIDNSFFECFEYVEFNSAEIKVDLVLEKKSTMLELYFKHSGTVNVPCDITGEDFDLPIKGKLKVIVKFGEEFNNENEELLILPHGEFQVDISQYVYEMIVLSVPAKRIHPGVEDGTLESEAIEALEKLSPKINEEKEPEDEIDPRWAELKKLLTDKDKNK</sequence>
<dbReference type="EMBL" id="AP024749">
    <property type="protein sequence ID" value="BCY27631.1"/>
    <property type="molecule type" value="Genomic_DNA"/>
</dbReference>
<reference evidence="1 2" key="1">
    <citation type="submission" date="2021-06" db="EMBL/GenBank/DDBJ databases">
        <title>Whole genome sequences of Flavobacterium sp. KK2020170 and assembly.</title>
        <authorList>
            <person name="Kitahara K."/>
            <person name="Miyoshi S."/>
            <person name="Uesaka K."/>
        </authorList>
    </citation>
    <scope>NUCLEOTIDE SEQUENCE [LARGE SCALE GENOMIC DNA]</scope>
    <source>
        <strain evidence="1 2">KK2020170</strain>
    </source>
</reference>
<dbReference type="RefSeq" id="WP_221259241.1">
    <property type="nucleotide sequence ID" value="NZ_AP024749.1"/>
</dbReference>
<dbReference type="Pfam" id="PF02620">
    <property type="entry name" value="YceD"/>
    <property type="match status" value="1"/>
</dbReference>
<evidence type="ECO:0000313" key="2">
    <source>
        <dbReference type="Proteomes" id="UP000825258"/>
    </source>
</evidence>